<accession>A0A067SG70</accession>
<feature type="compositionally biased region" description="Basic and acidic residues" evidence="1">
    <location>
        <begin position="74"/>
        <end position="90"/>
    </location>
</feature>
<evidence type="ECO:0000256" key="1">
    <source>
        <dbReference type="SAM" id="MobiDB-lite"/>
    </source>
</evidence>
<feature type="region of interest" description="Disordered" evidence="1">
    <location>
        <begin position="1"/>
        <end position="95"/>
    </location>
</feature>
<sequence>MNKRTRKYEKEEKRTAGRAQGRERGRGCDEKDEDEISKQGGSQTTKKSGGNARPQMGGQMRYRYRRKGRRAPKKEHFEDGRRKKEQKYEPDQPTQTAVVISGNPTLLVLLHRGVLHPEQGPDSF</sequence>
<gene>
    <name evidence="2" type="ORF">GALMADRAFT_258901</name>
</gene>
<evidence type="ECO:0000313" key="2">
    <source>
        <dbReference type="EMBL" id="KDR66749.1"/>
    </source>
</evidence>
<protein>
    <submittedName>
        <fullName evidence="2">Uncharacterized protein</fullName>
    </submittedName>
</protein>
<name>A0A067SG70_GALM3</name>
<dbReference type="EMBL" id="KL142420">
    <property type="protein sequence ID" value="KDR66749.1"/>
    <property type="molecule type" value="Genomic_DNA"/>
</dbReference>
<feature type="compositionally biased region" description="Polar residues" evidence="1">
    <location>
        <begin position="39"/>
        <end position="48"/>
    </location>
</feature>
<dbReference type="Proteomes" id="UP000027222">
    <property type="component" value="Unassembled WGS sequence"/>
</dbReference>
<dbReference type="AlphaFoldDB" id="A0A067SG70"/>
<feature type="compositionally biased region" description="Basic residues" evidence="1">
    <location>
        <begin position="62"/>
        <end position="73"/>
    </location>
</feature>
<feature type="compositionally biased region" description="Basic and acidic residues" evidence="1">
    <location>
        <begin position="8"/>
        <end position="29"/>
    </location>
</feature>
<organism evidence="2 3">
    <name type="scientific">Galerina marginata (strain CBS 339.88)</name>
    <dbReference type="NCBI Taxonomy" id="685588"/>
    <lineage>
        <taxon>Eukaryota</taxon>
        <taxon>Fungi</taxon>
        <taxon>Dikarya</taxon>
        <taxon>Basidiomycota</taxon>
        <taxon>Agaricomycotina</taxon>
        <taxon>Agaricomycetes</taxon>
        <taxon>Agaricomycetidae</taxon>
        <taxon>Agaricales</taxon>
        <taxon>Agaricineae</taxon>
        <taxon>Strophariaceae</taxon>
        <taxon>Galerina</taxon>
    </lineage>
</organism>
<reference evidence="3" key="1">
    <citation type="journal article" date="2014" name="Proc. Natl. Acad. Sci. U.S.A.">
        <title>Extensive sampling of basidiomycete genomes demonstrates inadequacy of the white-rot/brown-rot paradigm for wood decay fungi.</title>
        <authorList>
            <person name="Riley R."/>
            <person name="Salamov A.A."/>
            <person name="Brown D.W."/>
            <person name="Nagy L.G."/>
            <person name="Floudas D."/>
            <person name="Held B.W."/>
            <person name="Levasseur A."/>
            <person name="Lombard V."/>
            <person name="Morin E."/>
            <person name="Otillar R."/>
            <person name="Lindquist E.A."/>
            <person name="Sun H."/>
            <person name="LaButti K.M."/>
            <person name="Schmutz J."/>
            <person name="Jabbour D."/>
            <person name="Luo H."/>
            <person name="Baker S.E."/>
            <person name="Pisabarro A.G."/>
            <person name="Walton J.D."/>
            <person name="Blanchette R.A."/>
            <person name="Henrissat B."/>
            <person name="Martin F."/>
            <person name="Cullen D."/>
            <person name="Hibbett D.S."/>
            <person name="Grigoriev I.V."/>
        </authorList>
    </citation>
    <scope>NUCLEOTIDE SEQUENCE [LARGE SCALE GENOMIC DNA]</scope>
    <source>
        <strain evidence="3">CBS 339.88</strain>
    </source>
</reference>
<dbReference type="HOGENOM" id="CLU_2004113_0_0_1"/>
<proteinExistence type="predicted"/>
<keyword evidence="3" id="KW-1185">Reference proteome</keyword>
<evidence type="ECO:0000313" key="3">
    <source>
        <dbReference type="Proteomes" id="UP000027222"/>
    </source>
</evidence>